<feature type="compositionally biased region" description="Polar residues" evidence="1">
    <location>
        <begin position="121"/>
        <end position="143"/>
    </location>
</feature>
<proteinExistence type="predicted"/>
<dbReference type="EMBL" id="JAIZPD010000019">
    <property type="protein sequence ID" value="KAH0957764.1"/>
    <property type="molecule type" value="Genomic_DNA"/>
</dbReference>
<feature type="region of interest" description="Disordered" evidence="1">
    <location>
        <begin position="192"/>
        <end position="221"/>
    </location>
</feature>
<accession>A0A9P8MNR3</accession>
<feature type="compositionally biased region" description="Basic and acidic residues" evidence="1">
    <location>
        <begin position="96"/>
        <end position="107"/>
    </location>
</feature>
<feature type="region of interest" description="Disordered" evidence="1">
    <location>
        <begin position="54"/>
        <end position="143"/>
    </location>
</feature>
<evidence type="ECO:0000313" key="2">
    <source>
        <dbReference type="EMBL" id="KAH0957764.1"/>
    </source>
</evidence>
<gene>
    <name evidence="2" type="ORF">HRG_11255</name>
</gene>
<evidence type="ECO:0000313" key="3">
    <source>
        <dbReference type="Proteomes" id="UP000824596"/>
    </source>
</evidence>
<dbReference type="AlphaFoldDB" id="A0A9P8MNR3"/>
<dbReference type="GeneID" id="68360383"/>
<feature type="region of interest" description="Disordered" evidence="1">
    <location>
        <begin position="1"/>
        <end position="25"/>
    </location>
</feature>
<dbReference type="RefSeq" id="XP_044715278.1">
    <property type="nucleotide sequence ID" value="XM_044869725.1"/>
</dbReference>
<name>A0A9P8MNR3_9HYPO</name>
<dbReference type="OrthoDB" id="5096715at2759"/>
<sequence length="221" mass="24359">MARKRHNRKQKEAARKRGPSLLNKGYDVGRKADIIAGAFYWEPTHHKWMFQASEDSASLDDRDSLTPDSVDNAIQAPVEPEADGFNTDENSSEGIDQIHDDMPHDAESSSQRGDGNGWQMVGNNDSASTTEAQDDSFPSSSKDWMTAVPKSFLSPSMLIQDELDTLESIHVQNQLPEWTNVIGTTSCQVEAANTQSRPPLPDHLQDEVLQRGKGANGGPRD</sequence>
<comment type="caution">
    <text evidence="2">The sequence shown here is derived from an EMBL/GenBank/DDBJ whole genome shotgun (WGS) entry which is preliminary data.</text>
</comment>
<reference evidence="2" key="1">
    <citation type="submission" date="2021-09" db="EMBL/GenBank/DDBJ databases">
        <title>A high-quality genome of the endoparasitic fungus Hirsutella rhossiliensis with a comparison of Hirsutella genomes reveals transposable elements contributing to genome size variation.</title>
        <authorList>
            <person name="Lin R."/>
            <person name="Jiao Y."/>
            <person name="Sun X."/>
            <person name="Ling J."/>
            <person name="Xie B."/>
            <person name="Cheng X."/>
        </authorList>
    </citation>
    <scope>NUCLEOTIDE SEQUENCE</scope>
    <source>
        <strain evidence="2">HR02</strain>
    </source>
</reference>
<keyword evidence="3" id="KW-1185">Reference proteome</keyword>
<protein>
    <submittedName>
        <fullName evidence="2">Uncharacterized protein</fullName>
    </submittedName>
</protein>
<organism evidence="2 3">
    <name type="scientific">Hirsutella rhossiliensis</name>
    <dbReference type="NCBI Taxonomy" id="111463"/>
    <lineage>
        <taxon>Eukaryota</taxon>
        <taxon>Fungi</taxon>
        <taxon>Dikarya</taxon>
        <taxon>Ascomycota</taxon>
        <taxon>Pezizomycotina</taxon>
        <taxon>Sordariomycetes</taxon>
        <taxon>Hypocreomycetidae</taxon>
        <taxon>Hypocreales</taxon>
        <taxon>Ophiocordycipitaceae</taxon>
        <taxon>Hirsutella</taxon>
    </lineage>
</organism>
<evidence type="ECO:0000256" key="1">
    <source>
        <dbReference type="SAM" id="MobiDB-lite"/>
    </source>
</evidence>
<dbReference type="Proteomes" id="UP000824596">
    <property type="component" value="Unassembled WGS sequence"/>
</dbReference>